<evidence type="ECO:0000313" key="2">
    <source>
        <dbReference type="Proteomes" id="UP000016922"/>
    </source>
</evidence>
<dbReference type="Proteomes" id="UP000016922">
    <property type="component" value="Unassembled WGS sequence"/>
</dbReference>
<dbReference type="AlphaFoldDB" id="S3D641"/>
<dbReference type="EMBL" id="KE145357">
    <property type="protein sequence ID" value="EPE33932.1"/>
    <property type="molecule type" value="Genomic_DNA"/>
</dbReference>
<sequence>MVNQKKHPLASILNGMPTIRERVEARRQALNEKRQQNGRVRYEDPTRTLKVHPGVSSEASMQKYSQLQIERDELRRSQDQENAPLSLSNEPIRKINLPNNYAQNHPELPRYQPPALRGPRDNASGRYAQFLWTENEMARNNGCVDLRRLLTDRQQVFRNARAVAEAERLKRGVLVAVGNWIAGCRGEGCEGFVGRG</sequence>
<reference evidence="1 2" key="1">
    <citation type="journal article" date="2013" name="BMC Genomics">
        <title>Genomics-driven discovery of the pneumocandin biosynthetic gene cluster in the fungus Glarea lozoyensis.</title>
        <authorList>
            <person name="Chen L."/>
            <person name="Yue Q."/>
            <person name="Zhang X."/>
            <person name="Xiang M."/>
            <person name="Wang C."/>
            <person name="Li S."/>
            <person name="Che Y."/>
            <person name="Ortiz-Lopez F.J."/>
            <person name="Bills G.F."/>
            <person name="Liu X."/>
            <person name="An Z."/>
        </authorList>
    </citation>
    <scope>NUCLEOTIDE SEQUENCE [LARGE SCALE GENOMIC DNA]</scope>
    <source>
        <strain evidence="2">ATCC 20868 / MF5171</strain>
    </source>
</reference>
<organism evidence="1 2">
    <name type="scientific">Glarea lozoyensis (strain ATCC 20868 / MF5171)</name>
    <dbReference type="NCBI Taxonomy" id="1116229"/>
    <lineage>
        <taxon>Eukaryota</taxon>
        <taxon>Fungi</taxon>
        <taxon>Dikarya</taxon>
        <taxon>Ascomycota</taxon>
        <taxon>Pezizomycotina</taxon>
        <taxon>Leotiomycetes</taxon>
        <taxon>Helotiales</taxon>
        <taxon>Helotiaceae</taxon>
        <taxon>Glarea</taxon>
    </lineage>
</organism>
<dbReference type="HOGENOM" id="CLU_1390360_0_0_1"/>
<dbReference type="KEGG" id="glz:GLAREA_06945"/>
<keyword evidence="2" id="KW-1185">Reference proteome</keyword>
<dbReference type="GeneID" id="19465998"/>
<dbReference type="RefSeq" id="XP_008079084.1">
    <property type="nucleotide sequence ID" value="XM_008080893.1"/>
</dbReference>
<accession>S3D641</accession>
<evidence type="ECO:0000313" key="1">
    <source>
        <dbReference type="EMBL" id="EPE33932.1"/>
    </source>
</evidence>
<gene>
    <name evidence="1" type="ORF">GLAREA_06945</name>
</gene>
<protein>
    <submittedName>
        <fullName evidence="1">Uncharacterized protein</fullName>
    </submittedName>
</protein>
<proteinExistence type="predicted"/>
<name>S3D641_GLAL2</name>